<evidence type="ECO:0000256" key="5">
    <source>
        <dbReference type="HAMAP-Rule" id="MF_01320"/>
    </source>
</evidence>
<dbReference type="SMART" id="SM01383">
    <property type="entry name" value="Ribosomal_L2"/>
    <property type="match status" value="1"/>
</dbReference>
<dbReference type="Proteomes" id="UP000198870">
    <property type="component" value="Unassembled WGS sequence"/>
</dbReference>
<dbReference type="InterPro" id="IPR005880">
    <property type="entry name" value="Ribosomal_uL2_bac/org-type"/>
</dbReference>
<dbReference type="OrthoDB" id="9778722at2"/>
<dbReference type="GO" id="GO:0019843">
    <property type="term" value="F:rRNA binding"/>
    <property type="evidence" value="ECO:0007669"/>
    <property type="project" value="UniProtKB-UniRule"/>
</dbReference>
<dbReference type="EMBL" id="FMUX01000022">
    <property type="protein sequence ID" value="SCY80172.1"/>
    <property type="molecule type" value="Genomic_DNA"/>
</dbReference>
<dbReference type="SMART" id="SM01382">
    <property type="entry name" value="Ribosomal_L2_C"/>
    <property type="match status" value="1"/>
</dbReference>
<dbReference type="GO" id="GO:0016740">
    <property type="term" value="F:transferase activity"/>
    <property type="evidence" value="ECO:0007669"/>
    <property type="project" value="InterPro"/>
</dbReference>
<dbReference type="GO" id="GO:0015934">
    <property type="term" value="C:large ribosomal subunit"/>
    <property type="evidence" value="ECO:0007669"/>
    <property type="project" value="InterPro"/>
</dbReference>
<feature type="region of interest" description="Disordered" evidence="6">
    <location>
        <begin position="224"/>
        <end position="262"/>
    </location>
</feature>
<dbReference type="SUPFAM" id="SSF50249">
    <property type="entry name" value="Nucleic acid-binding proteins"/>
    <property type="match status" value="1"/>
</dbReference>
<dbReference type="InterPro" id="IPR008991">
    <property type="entry name" value="Translation_prot_SH3-like_sf"/>
</dbReference>
<dbReference type="PANTHER" id="PTHR13691:SF5">
    <property type="entry name" value="LARGE RIBOSOMAL SUBUNIT PROTEIN UL2M"/>
    <property type="match status" value="1"/>
</dbReference>
<gene>
    <name evidence="5" type="primary">rplB</name>
    <name evidence="9" type="ORF">SAMN05216233_12277</name>
</gene>
<dbReference type="InterPro" id="IPR012340">
    <property type="entry name" value="NA-bd_OB-fold"/>
</dbReference>
<dbReference type="SUPFAM" id="SSF50104">
    <property type="entry name" value="Translation proteins SH3-like domain"/>
    <property type="match status" value="1"/>
</dbReference>
<dbReference type="PIRSF" id="PIRSF002158">
    <property type="entry name" value="Ribosomal_L2"/>
    <property type="match status" value="1"/>
</dbReference>
<feature type="domain" description="Large ribosomal subunit protein uL2 C-terminal" evidence="7">
    <location>
        <begin position="125"/>
        <end position="253"/>
    </location>
</feature>
<keyword evidence="10" id="KW-1185">Reference proteome</keyword>
<dbReference type="InterPro" id="IPR002171">
    <property type="entry name" value="Ribosomal_uL2"/>
</dbReference>
<evidence type="ECO:0000313" key="9">
    <source>
        <dbReference type="EMBL" id="SCY80172.1"/>
    </source>
</evidence>
<dbReference type="FunFam" id="2.30.30.30:FF:000001">
    <property type="entry name" value="50S ribosomal protein L2"/>
    <property type="match status" value="1"/>
</dbReference>
<evidence type="ECO:0000256" key="1">
    <source>
        <dbReference type="ARBA" id="ARBA00005636"/>
    </source>
</evidence>
<dbReference type="PANTHER" id="PTHR13691">
    <property type="entry name" value="RIBOSOMAL PROTEIN L2"/>
    <property type="match status" value="1"/>
</dbReference>
<dbReference type="InterPro" id="IPR022671">
    <property type="entry name" value="Ribosomal_uL2_CS"/>
</dbReference>
<protein>
    <recommendedName>
        <fullName evidence="4 5">Large ribosomal subunit protein uL2</fullName>
    </recommendedName>
</protein>
<organism evidence="9 10">
    <name type="scientific">Desulfoluna spongiiphila</name>
    <dbReference type="NCBI Taxonomy" id="419481"/>
    <lineage>
        <taxon>Bacteria</taxon>
        <taxon>Pseudomonadati</taxon>
        <taxon>Thermodesulfobacteriota</taxon>
        <taxon>Desulfobacteria</taxon>
        <taxon>Desulfobacterales</taxon>
        <taxon>Desulfolunaceae</taxon>
        <taxon>Desulfoluna</taxon>
    </lineage>
</organism>
<proteinExistence type="inferred from homology"/>
<name>A0A1G5IVR4_9BACT</name>
<dbReference type="InterPro" id="IPR014726">
    <property type="entry name" value="Ribosomal_uL2_dom3"/>
</dbReference>
<dbReference type="RefSeq" id="WP_092214393.1">
    <property type="nucleotide sequence ID" value="NZ_FMUX01000022.1"/>
</dbReference>
<accession>A0A1G5IVR4</accession>
<feature type="region of interest" description="Disordered" evidence="6">
    <location>
        <begin position="37"/>
        <end position="57"/>
    </location>
</feature>
<dbReference type="HAMAP" id="MF_01320_B">
    <property type="entry name" value="Ribosomal_uL2_B"/>
    <property type="match status" value="1"/>
</dbReference>
<dbReference type="Pfam" id="PF00181">
    <property type="entry name" value="Ribosomal_L2_N"/>
    <property type="match status" value="1"/>
</dbReference>
<dbReference type="NCBIfam" id="TIGR01171">
    <property type="entry name" value="rplB_bact"/>
    <property type="match status" value="1"/>
</dbReference>
<evidence type="ECO:0000259" key="8">
    <source>
        <dbReference type="SMART" id="SM01383"/>
    </source>
</evidence>
<dbReference type="Gene3D" id="4.10.950.10">
    <property type="entry name" value="Ribosomal protein L2, domain 3"/>
    <property type="match status" value="1"/>
</dbReference>
<dbReference type="FunFam" id="2.40.50.140:FF:000003">
    <property type="entry name" value="50S ribosomal protein L2"/>
    <property type="match status" value="1"/>
</dbReference>
<comment type="subunit">
    <text evidence="5">Part of the 50S ribosomal subunit. Forms a bridge to the 30S subunit in the 70S ribosome.</text>
</comment>
<keyword evidence="5" id="KW-0699">rRNA-binding</keyword>
<evidence type="ECO:0000313" key="10">
    <source>
        <dbReference type="Proteomes" id="UP000198870"/>
    </source>
</evidence>
<evidence type="ECO:0000256" key="6">
    <source>
        <dbReference type="SAM" id="MobiDB-lite"/>
    </source>
</evidence>
<dbReference type="FunFam" id="4.10.950.10:FF:000001">
    <property type="entry name" value="50S ribosomal protein L2"/>
    <property type="match status" value="1"/>
</dbReference>
<dbReference type="InterPro" id="IPR022669">
    <property type="entry name" value="Ribosomal_uL2_C"/>
</dbReference>
<keyword evidence="3 5" id="KW-0687">Ribonucleoprotein</keyword>
<dbReference type="Pfam" id="PF03947">
    <property type="entry name" value="Ribosomal_L2_C"/>
    <property type="match status" value="1"/>
</dbReference>
<evidence type="ECO:0000259" key="7">
    <source>
        <dbReference type="SMART" id="SM01382"/>
    </source>
</evidence>
<evidence type="ECO:0000256" key="4">
    <source>
        <dbReference type="ARBA" id="ARBA00035242"/>
    </source>
</evidence>
<dbReference type="InterPro" id="IPR022666">
    <property type="entry name" value="Ribosomal_uL2_RNA-bd_dom"/>
</dbReference>
<keyword evidence="2 5" id="KW-0689">Ribosomal protein</keyword>
<feature type="region of interest" description="Disordered" evidence="6">
    <location>
        <begin position="1"/>
        <end position="21"/>
    </location>
</feature>
<dbReference type="GO" id="GO:0003735">
    <property type="term" value="F:structural constituent of ribosome"/>
    <property type="evidence" value="ECO:0007669"/>
    <property type="project" value="InterPro"/>
</dbReference>
<feature type="domain" description="Large ribosomal subunit protein uL2 RNA-binding" evidence="8">
    <location>
        <begin position="43"/>
        <end position="119"/>
    </location>
</feature>
<dbReference type="Gene3D" id="2.40.50.140">
    <property type="entry name" value="Nucleic acid-binding proteins"/>
    <property type="match status" value="1"/>
</dbReference>
<sequence>MAAIRKTKPTSPGRRHQEYSTFEGITTDKPEKSLLRPLKKSGGRNVNGRITCRHKGGGHKRHYRVIDFKRDKVGIPAKVATIEYDPNRSARIALLHYADGEKRYILAPINLNVGDQIMSGPEADIKPGNCLPLESIPLGTQIHNIELKVGKGGQVVRGAGTFAQLMAKEKAYAMVRLPSGEVRMVLAKCKATIGRLGNTEHSSINKGKAGRTRWMGVRPSVRGVAMNPVDHPMGGGEGRSSGGRHPCSPWGVPSKGYRTRKNKTTNRYIVKRRTK</sequence>
<comment type="similarity">
    <text evidence="1 5">Belongs to the universal ribosomal protein uL2 family.</text>
</comment>
<reference evidence="9 10" key="1">
    <citation type="submission" date="2016-10" db="EMBL/GenBank/DDBJ databases">
        <authorList>
            <person name="de Groot N.N."/>
        </authorList>
    </citation>
    <scope>NUCLEOTIDE SEQUENCE [LARGE SCALE GENOMIC DNA]</scope>
    <source>
        <strain evidence="9 10">AA1</strain>
    </source>
</reference>
<dbReference type="GO" id="GO:0002181">
    <property type="term" value="P:cytoplasmic translation"/>
    <property type="evidence" value="ECO:0007669"/>
    <property type="project" value="TreeGrafter"/>
</dbReference>
<keyword evidence="5" id="KW-0694">RNA-binding</keyword>
<dbReference type="STRING" id="419481.SAMN05216233_12277"/>
<dbReference type="AlphaFoldDB" id="A0A1G5IVR4"/>
<evidence type="ECO:0000256" key="3">
    <source>
        <dbReference type="ARBA" id="ARBA00023274"/>
    </source>
</evidence>
<evidence type="ECO:0000256" key="2">
    <source>
        <dbReference type="ARBA" id="ARBA00022980"/>
    </source>
</evidence>
<dbReference type="InterPro" id="IPR014722">
    <property type="entry name" value="Rib_uL2_dom2"/>
</dbReference>
<comment type="function">
    <text evidence="5">One of the primary rRNA binding proteins. Required for association of the 30S and 50S subunits to form the 70S ribosome, for tRNA binding and peptide bond formation. It has been suggested to have peptidyltransferase activity; this is somewhat controversial. Makes several contacts with the 16S rRNA in the 70S ribosome.</text>
</comment>
<dbReference type="PROSITE" id="PS00467">
    <property type="entry name" value="RIBOSOMAL_L2"/>
    <property type="match status" value="1"/>
</dbReference>
<dbReference type="Gene3D" id="2.30.30.30">
    <property type="match status" value="1"/>
</dbReference>